<organism evidence="1">
    <name type="scientific">uncultured Sulfurovum sp</name>
    <dbReference type="NCBI Taxonomy" id="269237"/>
    <lineage>
        <taxon>Bacteria</taxon>
        <taxon>Pseudomonadati</taxon>
        <taxon>Campylobacterota</taxon>
        <taxon>Epsilonproteobacteria</taxon>
        <taxon>Campylobacterales</taxon>
        <taxon>Sulfurovaceae</taxon>
        <taxon>Sulfurovum</taxon>
        <taxon>environmental samples</taxon>
    </lineage>
</organism>
<reference evidence="1" key="1">
    <citation type="submission" date="2020-01" db="EMBL/GenBank/DDBJ databases">
        <authorList>
            <person name="Meier V. D."/>
            <person name="Meier V D."/>
        </authorList>
    </citation>
    <scope>NUCLEOTIDE SEQUENCE</scope>
    <source>
        <strain evidence="1">HLG_WM_MAG_02</strain>
    </source>
</reference>
<protein>
    <submittedName>
        <fullName evidence="1">Uncharacterized protein</fullName>
    </submittedName>
</protein>
<dbReference type="AlphaFoldDB" id="A0A6S6SX19"/>
<accession>A0A6S6SX19</accession>
<evidence type="ECO:0000313" key="1">
    <source>
        <dbReference type="EMBL" id="CAA6810622.1"/>
    </source>
</evidence>
<sequence>MMKARHILFNTSWDEFDMGTCKFDVKFFDQFIPFFLFQDHKPKPALTEKMIVAINNIMVLDAKKQDLYFQEFGENSEIKVREIHIDQEHDGLDGVYSEIIMDMPTSEYMSLIVKDGQIVHLDKDGTYLESLKIKK</sequence>
<gene>
    <name evidence="1" type="ORF">HELGO_WM14936</name>
</gene>
<name>A0A6S6SX19_9BACT</name>
<dbReference type="EMBL" id="CACVAZ010000064">
    <property type="protein sequence ID" value="CAA6810622.1"/>
    <property type="molecule type" value="Genomic_DNA"/>
</dbReference>
<proteinExistence type="predicted"/>